<organism evidence="2 3">
    <name type="scientific">Fusarium ambrosium</name>
    <dbReference type="NCBI Taxonomy" id="131363"/>
    <lineage>
        <taxon>Eukaryota</taxon>
        <taxon>Fungi</taxon>
        <taxon>Dikarya</taxon>
        <taxon>Ascomycota</taxon>
        <taxon>Pezizomycotina</taxon>
        <taxon>Sordariomycetes</taxon>
        <taxon>Hypocreomycetidae</taxon>
        <taxon>Hypocreales</taxon>
        <taxon>Nectriaceae</taxon>
        <taxon>Fusarium</taxon>
        <taxon>Fusarium solani species complex</taxon>
    </lineage>
</organism>
<gene>
    <name evidence="2" type="ORF">CDV31_004724</name>
</gene>
<dbReference type="Proteomes" id="UP000288429">
    <property type="component" value="Unassembled WGS sequence"/>
</dbReference>
<dbReference type="AlphaFoldDB" id="A0A428UP71"/>
<sequence length="79" mass="8893">MSDFDLFGWEAGSPLFPRVKDMPSSIEIKDKDKDTQRVHRLQPPPPVHSEVTMSSLHRRSERAGDTEIFGAGGHGFQFP</sequence>
<feature type="region of interest" description="Disordered" evidence="1">
    <location>
        <begin position="29"/>
        <end position="79"/>
    </location>
</feature>
<name>A0A428UP71_9HYPO</name>
<keyword evidence="3" id="KW-1185">Reference proteome</keyword>
<proteinExistence type="predicted"/>
<feature type="compositionally biased region" description="Gly residues" evidence="1">
    <location>
        <begin position="70"/>
        <end position="79"/>
    </location>
</feature>
<accession>A0A428UP71</accession>
<evidence type="ECO:0000313" key="2">
    <source>
        <dbReference type="EMBL" id="RSM16107.1"/>
    </source>
</evidence>
<comment type="caution">
    <text evidence="2">The sequence shown here is derived from an EMBL/GenBank/DDBJ whole genome shotgun (WGS) entry which is preliminary data.</text>
</comment>
<reference evidence="2 3" key="1">
    <citation type="submission" date="2017-06" db="EMBL/GenBank/DDBJ databases">
        <title>Cmopartive genomic analysis of Ambrosia Fusariam Clade fungi.</title>
        <authorList>
            <person name="Stajich J.E."/>
            <person name="Carrillo J."/>
            <person name="Kijimoto T."/>
            <person name="Eskalen A."/>
            <person name="O'Donnell K."/>
            <person name="Kasson M."/>
        </authorList>
    </citation>
    <scope>NUCLEOTIDE SEQUENCE [LARGE SCALE GENOMIC DNA]</scope>
    <source>
        <strain evidence="2 3">NRRL 20438</strain>
    </source>
</reference>
<dbReference type="EMBL" id="NIZV01000046">
    <property type="protein sequence ID" value="RSM16107.1"/>
    <property type="molecule type" value="Genomic_DNA"/>
</dbReference>
<evidence type="ECO:0000256" key="1">
    <source>
        <dbReference type="SAM" id="MobiDB-lite"/>
    </source>
</evidence>
<protein>
    <submittedName>
        <fullName evidence="2">Uncharacterized protein</fullName>
    </submittedName>
</protein>
<evidence type="ECO:0000313" key="3">
    <source>
        <dbReference type="Proteomes" id="UP000288429"/>
    </source>
</evidence>